<accession>A0A432WPB7</accession>
<keyword evidence="2" id="KW-1185">Reference proteome</keyword>
<dbReference type="OrthoDB" id="6239438at2"/>
<name>A0A432WPB7_9GAMM</name>
<evidence type="ECO:0000313" key="1">
    <source>
        <dbReference type="EMBL" id="RUO35650.1"/>
    </source>
</evidence>
<proteinExistence type="predicted"/>
<dbReference type="Proteomes" id="UP000288405">
    <property type="component" value="Unassembled WGS sequence"/>
</dbReference>
<evidence type="ECO:0008006" key="3">
    <source>
        <dbReference type="Google" id="ProtNLM"/>
    </source>
</evidence>
<protein>
    <recommendedName>
        <fullName evidence="3">SOS-response cell division inhibitor</fullName>
    </recommendedName>
</protein>
<dbReference type="InterPro" id="IPR027417">
    <property type="entry name" value="P-loop_NTPase"/>
</dbReference>
<dbReference type="SUPFAM" id="SSF52540">
    <property type="entry name" value="P-loop containing nucleoside triphosphate hydrolases"/>
    <property type="match status" value="1"/>
</dbReference>
<dbReference type="RefSeq" id="WP_126776029.1">
    <property type="nucleotide sequence ID" value="NZ_PIPM01000002.1"/>
</dbReference>
<dbReference type="Gene3D" id="3.40.50.300">
    <property type="entry name" value="P-loop containing nucleotide triphosphate hydrolases"/>
    <property type="match status" value="1"/>
</dbReference>
<dbReference type="EMBL" id="PIPM01000002">
    <property type="protein sequence ID" value="RUO35650.1"/>
    <property type="molecule type" value="Genomic_DNA"/>
</dbReference>
<dbReference type="AlphaFoldDB" id="A0A432WPB7"/>
<evidence type="ECO:0000313" key="2">
    <source>
        <dbReference type="Proteomes" id="UP000288405"/>
    </source>
</evidence>
<reference evidence="1 2" key="1">
    <citation type="journal article" date="2011" name="Front. Microbiol.">
        <title>Genomic signatures of strain selection and enhancement in Bacillus atrophaeus var. globigii, a historical biowarfare simulant.</title>
        <authorList>
            <person name="Gibbons H.S."/>
            <person name="Broomall S.M."/>
            <person name="McNew L.A."/>
            <person name="Daligault H."/>
            <person name="Chapman C."/>
            <person name="Bruce D."/>
            <person name="Karavis M."/>
            <person name="Krepps M."/>
            <person name="McGregor P.A."/>
            <person name="Hong C."/>
            <person name="Park K.H."/>
            <person name="Akmal A."/>
            <person name="Feldman A."/>
            <person name="Lin J.S."/>
            <person name="Chang W.E."/>
            <person name="Higgs B.W."/>
            <person name="Demirev P."/>
            <person name="Lindquist J."/>
            <person name="Liem A."/>
            <person name="Fochler E."/>
            <person name="Read T.D."/>
            <person name="Tapia R."/>
            <person name="Johnson S."/>
            <person name="Bishop-Lilly K.A."/>
            <person name="Detter C."/>
            <person name="Han C."/>
            <person name="Sozhamannan S."/>
            <person name="Rosenzweig C.N."/>
            <person name="Skowronski E.W."/>
        </authorList>
    </citation>
    <scope>NUCLEOTIDE SEQUENCE [LARGE SCALE GENOMIC DNA]</scope>
    <source>
        <strain evidence="1 2">GYP-17</strain>
    </source>
</reference>
<gene>
    <name evidence="1" type="ORF">CWE11_02495</name>
</gene>
<comment type="caution">
    <text evidence="1">The sequence shown here is derived from an EMBL/GenBank/DDBJ whole genome shotgun (WGS) entry which is preliminary data.</text>
</comment>
<sequence length="149" mass="16718">MNYAALTRRFAHPGVWGNEQGLTTQQDSGICENTKTHQQLWATLSATLHGMHRRDDQWVTLIGKPAKALIEQLIAAGIRPDRIRRVSAPDQETVVWATEQALLINNSQLVIAWIGDCQGRDKKRLELAARASQARSFLFSSTSYENPVH</sequence>
<organism evidence="1 2">
    <name type="scientific">Aliidiomarina sanyensis</name>
    <dbReference type="NCBI Taxonomy" id="1249555"/>
    <lineage>
        <taxon>Bacteria</taxon>
        <taxon>Pseudomonadati</taxon>
        <taxon>Pseudomonadota</taxon>
        <taxon>Gammaproteobacteria</taxon>
        <taxon>Alteromonadales</taxon>
        <taxon>Idiomarinaceae</taxon>
        <taxon>Aliidiomarina</taxon>
    </lineage>
</organism>